<gene>
    <name evidence="2" type="ORF">HDF16_004483</name>
</gene>
<organism evidence="2 3">
    <name type="scientific">Granulicella aggregans</name>
    <dbReference type="NCBI Taxonomy" id="474949"/>
    <lineage>
        <taxon>Bacteria</taxon>
        <taxon>Pseudomonadati</taxon>
        <taxon>Acidobacteriota</taxon>
        <taxon>Terriglobia</taxon>
        <taxon>Terriglobales</taxon>
        <taxon>Acidobacteriaceae</taxon>
        <taxon>Granulicella</taxon>
    </lineage>
</organism>
<keyword evidence="3" id="KW-1185">Reference proteome</keyword>
<evidence type="ECO:0000313" key="3">
    <source>
        <dbReference type="Proteomes" id="UP000540989"/>
    </source>
</evidence>
<dbReference type="Proteomes" id="UP000540989">
    <property type="component" value="Unassembled WGS sequence"/>
</dbReference>
<sequence length="129" mass="14418">MPFLLKTEPNKYSYDDLERDGETVWDGIANNQALLYLRGMKKGEKLVIYHSNIGKAAVGTAKVASVDASDPKNPKVVIKPVKKFKVAKELAEIRAASVFTDSIMFRQFRLSVVPITEDQYDWLVSPAKG</sequence>
<dbReference type="SUPFAM" id="SSF88697">
    <property type="entry name" value="PUA domain-like"/>
    <property type="match status" value="1"/>
</dbReference>
<dbReference type="AlphaFoldDB" id="A0A7W7ZH03"/>
<dbReference type="RefSeq" id="WP_184221572.1">
    <property type="nucleotide sequence ID" value="NZ_JACHIP010000007.1"/>
</dbReference>
<dbReference type="Gene3D" id="3.10.590.10">
    <property type="entry name" value="ph1033 like domains"/>
    <property type="match status" value="1"/>
</dbReference>
<name>A0A7W7ZH03_9BACT</name>
<dbReference type="EMBL" id="JACHIP010000007">
    <property type="protein sequence ID" value="MBB5059754.1"/>
    <property type="molecule type" value="Genomic_DNA"/>
</dbReference>
<protein>
    <submittedName>
        <fullName evidence="2">Putative RNA-binding protein with PUA-like domain</fullName>
    </submittedName>
</protein>
<dbReference type="InterPro" id="IPR015947">
    <property type="entry name" value="PUA-like_sf"/>
</dbReference>
<dbReference type="PANTHER" id="PTHR14087">
    <property type="entry name" value="THYMOCYTE NUCLEAR PROTEIN 1"/>
    <property type="match status" value="1"/>
</dbReference>
<evidence type="ECO:0000259" key="1">
    <source>
        <dbReference type="Pfam" id="PF01878"/>
    </source>
</evidence>
<proteinExistence type="predicted"/>
<reference evidence="2 3" key="1">
    <citation type="submission" date="2020-08" db="EMBL/GenBank/DDBJ databases">
        <title>Genomic Encyclopedia of Type Strains, Phase IV (KMG-V): Genome sequencing to study the core and pangenomes of soil and plant-associated prokaryotes.</title>
        <authorList>
            <person name="Whitman W."/>
        </authorList>
    </citation>
    <scope>NUCLEOTIDE SEQUENCE [LARGE SCALE GENOMIC DNA]</scope>
    <source>
        <strain evidence="2 3">M8UP14</strain>
    </source>
</reference>
<feature type="domain" description="EVE" evidence="1">
    <location>
        <begin position="3"/>
        <end position="124"/>
    </location>
</feature>
<dbReference type="Pfam" id="PF01878">
    <property type="entry name" value="EVE"/>
    <property type="match status" value="1"/>
</dbReference>
<dbReference type="PANTHER" id="PTHR14087:SF7">
    <property type="entry name" value="THYMOCYTE NUCLEAR PROTEIN 1"/>
    <property type="match status" value="1"/>
</dbReference>
<dbReference type="InterPro" id="IPR052181">
    <property type="entry name" value="5hmC_binding"/>
</dbReference>
<comment type="caution">
    <text evidence="2">The sequence shown here is derived from an EMBL/GenBank/DDBJ whole genome shotgun (WGS) entry which is preliminary data.</text>
</comment>
<dbReference type="InterPro" id="IPR002740">
    <property type="entry name" value="EVE_domain"/>
</dbReference>
<evidence type="ECO:0000313" key="2">
    <source>
        <dbReference type="EMBL" id="MBB5059754.1"/>
    </source>
</evidence>
<accession>A0A7W7ZH03</accession>